<evidence type="ECO:0008006" key="3">
    <source>
        <dbReference type="Google" id="ProtNLM"/>
    </source>
</evidence>
<organism evidence="1 2">
    <name type="scientific">Roseinatronobacter ekhonensis</name>
    <dbReference type="NCBI Taxonomy" id="254356"/>
    <lineage>
        <taxon>Bacteria</taxon>
        <taxon>Pseudomonadati</taxon>
        <taxon>Pseudomonadota</taxon>
        <taxon>Alphaproteobacteria</taxon>
        <taxon>Rhodobacterales</taxon>
        <taxon>Paracoccaceae</taxon>
        <taxon>Roseinatronobacter</taxon>
    </lineage>
</organism>
<reference evidence="2" key="1">
    <citation type="submission" date="2018-08" db="EMBL/GenBank/DDBJ databases">
        <authorList>
            <person name="Rodrigo-Torres L."/>
            <person name="Arahal R. D."/>
            <person name="Lucena T."/>
        </authorList>
    </citation>
    <scope>NUCLEOTIDE SEQUENCE [LARGE SCALE GENOMIC DNA]</scope>
    <source>
        <strain evidence="2">CECT 7235</strain>
    </source>
</reference>
<accession>A0A3B0N198</accession>
<proteinExistence type="predicted"/>
<keyword evidence="2" id="KW-1185">Reference proteome</keyword>
<gene>
    <name evidence="1" type="ORF">ROE7235_03581</name>
</gene>
<evidence type="ECO:0000313" key="1">
    <source>
        <dbReference type="EMBL" id="SUZ33806.1"/>
    </source>
</evidence>
<dbReference type="Proteomes" id="UP000272908">
    <property type="component" value="Unassembled WGS sequence"/>
</dbReference>
<evidence type="ECO:0000313" key="2">
    <source>
        <dbReference type="Proteomes" id="UP000272908"/>
    </source>
</evidence>
<protein>
    <recommendedName>
        <fullName evidence="3">Thiamine pyrophosphate enzyme N-terminal TPP-binding domain-containing protein</fullName>
    </recommendedName>
</protein>
<dbReference type="AlphaFoldDB" id="A0A3B0N198"/>
<dbReference type="EMBL" id="UIHC01000075">
    <property type="protein sequence ID" value="SUZ33806.1"/>
    <property type="molecule type" value="Genomic_DNA"/>
</dbReference>
<name>A0A3B0N198_9RHOB</name>
<sequence length="43" mass="4910">MKASDLFIRCLEVEGITRIYGVPGEENADFMMSEVVRQIWTAC</sequence>